<proteinExistence type="predicted"/>
<organism evidence="2 3">
    <name type="scientific">Psychroflexus torquis (strain ATCC 700755 / CIP 106069 / ACAM 623)</name>
    <dbReference type="NCBI Taxonomy" id="313595"/>
    <lineage>
        <taxon>Bacteria</taxon>
        <taxon>Pseudomonadati</taxon>
        <taxon>Bacteroidota</taxon>
        <taxon>Flavobacteriia</taxon>
        <taxon>Flavobacteriales</taxon>
        <taxon>Flavobacteriaceae</taxon>
        <taxon>Psychroflexus</taxon>
    </lineage>
</organism>
<dbReference type="Pfam" id="PF13715">
    <property type="entry name" value="CarbopepD_reg_2"/>
    <property type="match status" value="1"/>
</dbReference>
<dbReference type="InterPro" id="IPR008969">
    <property type="entry name" value="CarboxyPept-like_regulatory"/>
</dbReference>
<dbReference type="KEGG" id="ptq:P700755_003456"/>
<dbReference type="STRING" id="313595.P700755_003456"/>
<dbReference type="eggNOG" id="ENOG502Z7R3">
    <property type="taxonomic scope" value="Bacteria"/>
</dbReference>
<dbReference type="HOGENOM" id="CLU_1101454_0_0_10"/>
<protein>
    <submittedName>
        <fullName evidence="2">CNA_B domain containing protein</fullName>
    </submittedName>
</protein>
<keyword evidence="3" id="KW-1185">Reference proteome</keyword>
<accession>K4IJU9</accession>
<dbReference type="EMBL" id="CP003879">
    <property type="protein sequence ID" value="AFU70083.1"/>
    <property type="molecule type" value="Genomic_DNA"/>
</dbReference>
<sequence>MSMRFKTILSLLVIITFTTLVCSQEKELQTITGIVMNAANDKPLENVNIVNINTVRGSITNKDGQFNVKAHISDTIYLSYLGFRSIQVKITEDWVKFGDVKIKMTESAIALQEVKLQEIQLTGYLEIDARNIPIYDNYRYSISGLDYAYEGGNYQKSAISKVLQSISNPADLLYKTFSSKEKQMRRLRKMKMNESIKDILQDKFDRETLSAVLQISRDDIDQVLEKCNYSRDFITTANDLQVLDAVSNCFEEYRAINR</sequence>
<reference evidence="2" key="1">
    <citation type="submission" date="2006-03" db="EMBL/GenBank/DDBJ databases">
        <authorList>
            <person name="Bowman J."/>
            <person name="Ferriera S."/>
            <person name="Johnson J."/>
            <person name="Kravitz S."/>
            <person name="Halpern A."/>
            <person name="Remington K."/>
            <person name="Beeson K."/>
            <person name="Tran B."/>
            <person name="Rogers Y.-H."/>
            <person name="Friedman R."/>
            <person name="Venter J.C."/>
        </authorList>
    </citation>
    <scope>NUCLEOTIDE SEQUENCE [LARGE SCALE GENOMIC DNA]</scope>
    <source>
        <strain evidence="2">ATCC 700755</strain>
    </source>
</reference>
<feature type="chain" id="PRO_5003879059" evidence="1">
    <location>
        <begin position="24"/>
        <end position="258"/>
    </location>
</feature>
<gene>
    <name evidence="2" type="ordered locus">P700755_003456</name>
</gene>
<reference evidence="2" key="2">
    <citation type="submission" date="2012-09" db="EMBL/GenBank/DDBJ databases">
        <title>The complete sequence of Psychroflexus torquis an extreme psychrophile from sea-ice that is stimulated by light.</title>
        <authorList>
            <person name="Feng S."/>
            <person name="Powell S.M."/>
            <person name="Bowman J.P."/>
        </authorList>
    </citation>
    <scope>NUCLEOTIDE SEQUENCE [LARGE SCALE GENOMIC DNA]</scope>
    <source>
        <strain evidence="2">ATCC 700755</strain>
    </source>
</reference>
<evidence type="ECO:0000256" key="1">
    <source>
        <dbReference type="SAM" id="SignalP"/>
    </source>
</evidence>
<dbReference type="AlphaFoldDB" id="K4IJU9"/>
<evidence type="ECO:0000313" key="2">
    <source>
        <dbReference type="EMBL" id="AFU70083.1"/>
    </source>
</evidence>
<name>K4IJU9_PSYTT</name>
<evidence type="ECO:0000313" key="3">
    <source>
        <dbReference type="Proteomes" id="UP000008514"/>
    </source>
</evidence>
<dbReference type="SUPFAM" id="SSF49464">
    <property type="entry name" value="Carboxypeptidase regulatory domain-like"/>
    <property type="match status" value="1"/>
</dbReference>
<feature type="signal peptide" evidence="1">
    <location>
        <begin position="1"/>
        <end position="23"/>
    </location>
</feature>
<dbReference type="Proteomes" id="UP000008514">
    <property type="component" value="Chromosome"/>
</dbReference>
<keyword evidence="1" id="KW-0732">Signal</keyword>
<dbReference type="RefSeq" id="WP_015025630.1">
    <property type="nucleotide sequence ID" value="NC_018721.1"/>
</dbReference>